<comment type="caution">
    <text evidence="1">The sequence shown here is derived from an EMBL/GenBank/DDBJ whole genome shotgun (WGS) entry which is preliminary data.</text>
</comment>
<name>A0A256A294_9FLAO</name>
<dbReference type="InterPro" id="IPR032342">
    <property type="entry name" value="DUF4861"/>
</dbReference>
<evidence type="ECO:0000313" key="2">
    <source>
        <dbReference type="Proteomes" id="UP000216035"/>
    </source>
</evidence>
<dbReference type="RefSeq" id="WP_094485383.1">
    <property type="nucleotide sequence ID" value="NZ_NOXX01000151.1"/>
</dbReference>
<accession>A0A256A294</accession>
<dbReference type="OrthoDB" id="9800230at2"/>
<sequence length="384" mass="43666">MGSNFRVLPKYVTLEKLILLLLVVFSYAGLQAQVFQKLTVTNDLNIDRSEVIAIQRSLLHSTVKKHAKKALRIKREGTDSYLPTQWYDSDFDGVEDQVLMHVSIPAGSILSYDIVLDSTRGPSNSMVKTAVFKHKGYIYWENETVVFRTPEYSTSKPAAFEFGIKPSAQALESQRKKFKNKELPFQSLLTDVSRSLGLGATTILNKGLLEYAEKIEKLEVLADGPLRTVFLLYYPTWGSQKIGEIKRISIDKSTLFTYVDVFMTEASKALGYAIVAEGTRSEPKLTIDSRYYHLQTRKGEQELVQTVFFPYDNPKEVQTFNADPSFGTHTLFSYKPKDRFTFAVAYQLIPKTSAAAFKEWEQTVKNFELCRSNPLKVALKLPRE</sequence>
<dbReference type="EMBL" id="NOXX01000151">
    <property type="protein sequence ID" value="OYQ47160.1"/>
    <property type="molecule type" value="Genomic_DNA"/>
</dbReference>
<keyword evidence="2" id="KW-1185">Reference proteome</keyword>
<protein>
    <submittedName>
        <fullName evidence="1">Uncharacterized protein</fullName>
    </submittedName>
</protein>
<reference evidence="1 2" key="1">
    <citation type="submission" date="2017-07" db="EMBL/GenBank/DDBJ databases">
        <title>Flavobacterium cyanobacteriorum sp. nov., isolated from cyanobacterial aggregates in a eutrophic lake.</title>
        <authorList>
            <person name="Cai H."/>
        </authorList>
    </citation>
    <scope>NUCLEOTIDE SEQUENCE [LARGE SCALE GENOMIC DNA]</scope>
    <source>
        <strain evidence="1 2">TH167</strain>
    </source>
</reference>
<dbReference type="Pfam" id="PF16153">
    <property type="entry name" value="DUF4861"/>
    <property type="match status" value="2"/>
</dbReference>
<gene>
    <name evidence="1" type="ORF">CHX27_03500</name>
</gene>
<dbReference type="AlphaFoldDB" id="A0A256A294"/>
<organism evidence="1 2">
    <name type="scientific">Flavobacterium aurantiibacter</name>
    <dbReference type="NCBI Taxonomy" id="2023067"/>
    <lineage>
        <taxon>Bacteria</taxon>
        <taxon>Pseudomonadati</taxon>
        <taxon>Bacteroidota</taxon>
        <taxon>Flavobacteriia</taxon>
        <taxon>Flavobacteriales</taxon>
        <taxon>Flavobacteriaceae</taxon>
        <taxon>Flavobacterium</taxon>
    </lineage>
</organism>
<dbReference type="Proteomes" id="UP000216035">
    <property type="component" value="Unassembled WGS sequence"/>
</dbReference>
<proteinExistence type="predicted"/>
<evidence type="ECO:0000313" key="1">
    <source>
        <dbReference type="EMBL" id="OYQ47160.1"/>
    </source>
</evidence>